<evidence type="ECO:0000256" key="14">
    <source>
        <dbReference type="ARBA" id="ARBA00047899"/>
    </source>
</evidence>
<keyword evidence="6" id="KW-0732">Signal</keyword>
<feature type="region of interest" description="Disordered" evidence="17">
    <location>
        <begin position="234"/>
        <end position="259"/>
    </location>
</feature>
<dbReference type="PROSITE" id="PS00108">
    <property type="entry name" value="PROTEIN_KINASE_ST"/>
    <property type="match status" value="1"/>
</dbReference>
<keyword evidence="4" id="KW-0808">Transferase</keyword>
<dbReference type="Proteomes" id="UP000230069">
    <property type="component" value="Unassembled WGS sequence"/>
</dbReference>
<dbReference type="InterPro" id="IPR017441">
    <property type="entry name" value="Protein_kinase_ATP_BS"/>
</dbReference>
<evidence type="ECO:0000256" key="1">
    <source>
        <dbReference type="ARBA" id="ARBA00004167"/>
    </source>
</evidence>
<dbReference type="GO" id="GO:0005524">
    <property type="term" value="F:ATP binding"/>
    <property type="evidence" value="ECO:0007669"/>
    <property type="project" value="UniProtKB-UniRule"/>
</dbReference>
<dbReference type="PROSITE" id="PS51473">
    <property type="entry name" value="GNK2"/>
    <property type="match status" value="1"/>
</dbReference>
<evidence type="ECO:0000256" key="8">
    <source>
        <dbReference type="ARBA" id="ARBA00022741"/>
    </source>
</evidence>
<dbReference type="InterPro" id="IPR008271">
    <property type="entry name" value="Ser/Thr_kinase_AS"/>
</dbReference>
<evidence type="ECO:0000256" key="5">
    <source>
        <dbReference type="ARBA" id="ARBA00022692"/>
    </source>
</evidence>
<evidence type="ECO:0000256" key="9">
    <source>
        <dbReference type="ARBA" id="ARBA00022777"/>
    </source>
</evidence>
<evidence type="ECO:0000313" key="20">
    <source>
        <dbReference type="EMBL" id="PIA64881.1"/>
    </source>
</evidence>
<dbReference type="InParanoid" id="A0A2G5FA30"/>
<dbReference type="STRING" id="218851.A0A2G5FA30"/>
<keyword evidence="7" id="KW-0677">Repeat</keyword>
<organism evidence="20 21">
    <name type="scientific">Aquilegia coerulea</name>
    <name type="common">Rocky mountain columbine</name>
    <dbReference type="NCBI Taxonomy" id="218851"/>
    <lineage>
        <taxon>Eukaryota</taxon>
        <taxon>Viridiplantae</taxon>
        <taxon>Streptophyta</taxon>
        <taxon>Embryophyta</taxon>
        <taxon>Tracheophyta</taxon>
        <taxon>Spermatophyta</taxon>
        <taxon>Magnoliopsida</taxon>
        <taxon>Ranunculales</taxon>
        <taxon>Ranunculaceae</taxon>
        <taxon>Thalictroideae</taxon>
        <taxon>Aquilegia</taxon>
    </lineage>
</organism>
<dbReference type="InterPro" id="IPR011009">
    <property type="entry name" value="Kinase-like_dom_sf"/>
</dbReference>
<dbReference type="PANTHER" id="PTHR27002">
    <property type="entry name" value="RECEPTOR-LIKE SERINE/THREONINE-PROTEIN KINASE SD1-8"/>
    <property type="match status" value="1"/>
</dbReference>
<dbReference type="SMART" id="SM00220">
    <property type="entry name" value="S_TKc"/>
    <property type="match status" value="1"/>
</dbReference>
<evidence type="ECO:0000256" key="17">
    <source>
        <dbReference type="SAM" id="MobiDB-lite"/>
    </source>
</evidence>
<name>A0A2G5FA30_AQUCA</name>
<protein>
    <recommendedName>
        <fullName evidence="2">non-specific serine/threonine protein kinase</fullName>
        <ecNumber evidence="2">2.7.11.1</ecNumber>
    </recommendedName>
</protein>
<gene>
    <name evidence="20" type="ORF">AQUCO_00100392v1</name>
</gene>
<keyword evidence="8 16" id="KW-0547">Nucleotide-binding</keyword>
<keyword evidence="11" id="KW-1133">Transmembrane helix</keyword>
<accession>A0A2G5FA30</accession>
<dbReference type="Pfam" id="PF01657">
    <property type="entry name" value="Stress-antifung"/>
    <property type="match status" value="1"/>
</dbReference>
<evidence type="ECO:0000256" key="16">
    <source>
        <dbReference type="PROSITE-ProRule" id="PRU10141"/>
    </source>
</evidence>
<dbReference type="InterPro" id="IPR000719">
    <property type="entry name" value="Prot_kinase_dom"/>
</dbReference>
<dbReference type="OrthoDB" id="4062651at2759"/>
<feature type="compositionally biased region" description="Pro residues" evidence="17">
    <location>
        <begin position="248"/>
        <end position="259"/>
    </location>
</feature>
<dbReference type="SUPFAM" id="SSF56112">
    <property type="entry name" value="Protein kinase-like (PK-like)"/>
    <property type="match status" value="1"/>
</dbReference>
<dbReference type="PROSITE" id="PS50011">
    <property type="entry name" value="PROTEIN_KINASE_DOM"/>
    <property type="match status" value="1"/>
</dbReference>
<evidence type="ECO:0000256" key="4">
    <source>
        <dbReference type="ARBA" id="ARBA00022679"/>
    </source>
</evidence>
<keyword evidence="3" id="KW-0723">Serine/threonine-protein kinase</keyword>
<evidence type="ECO:0000259" key="18">
    <source>
        <dbReference type="PROSITE" id="PS50011"/>
    </source>
</evidence>
<comment type="catalytic activity">
    <reaction evidence="14">
        <text>L-threonyl-[protein] + ATP = O-phospho-L-threonyl-[protein] + ADP + H(+)</text>
        <dbReference type="Rhea" id="RHEA:46608"/>
        <dbReference type="Rhea" id="RHEA-COMP:11060"/>
        <dbReference type="Rhea" id="RHEA-COMP:11605"/>
        <dbReference type="ChEBI" id="CHEBI:15378"/>
        <dbReference type="ChEBI" id="CHEBI:30013"/>
        <dbReference type="ChEBI" id="CHEBI:30616"/>
        <dbReference type="ChEBI" id="CHEBI:61977"/>
        <dbReference type="ChEBI" id="CHEBI:456216"/>
        <dbReference type="EC" id="2.7.11.1"/>
    </reaction>
</comment>
<dbReference type="Gene3D" id="1.10.510.10">
    <property type="entry name" value="Transferase(Phosphotransferase) domain 1"/>
    <property type="match status" value="1"/>
</dbReference>
<evidence type="ECO:0000256" key="2">
    <source>
        <dbReference type="ARBA" id="ARBA00012513"/>
    </source>
</evidence>
<evidence type="ECO:0000256" key="3">
    <source>
        <dbReference type="ARBA" id="ARBA00022527"/>
    </source>
</evidence>
<dbReference type="AlphaFoldDB" id="A0A2G5FA30"/>
<keyword evidence="21" id="KW-1185">Reference proteome</keyword>
<keyword evidence="9" id="KW-0418">Kinase</keyword>
<dbReference type="InterPro" id="IPR001245">
    <property type="entry name" value="Ser-Thr/Tyr_kinase_cat_dom"/>
</dbReference>
<dbReference type="CDD" id="cd23509">
    <property type="entry name" value="Gnk2-like"/>
    <property type="match status" value="2"/>
</dbReference>
<evidence type="ECO:0000256" key="13">
    <source>
        <dbReference type="ARBA" id="ARBA00023180"/>
    </source>
</evidence>
<dbReference type="Pfam" id="PF07714">
    <property type="entry name" value="PK_Tyr_Ser-Thr"/>
    <property type="match status" value="2"/>
</dbReference>
<dbReference type="EC" id="2.7.11.1" evidence="2"/>
<feature type="domain" description="Protein kinase" evidence="18">
    <location>
        <begin position="285"/>
        <end position="522"/>
    </location>
</feature>
<sequence>MRIVKSLKLSKTSEYLSENQIGLTIGKIGSDRIGFTEVVPIPFHHFSEKSEIRNLEVGTTIIHSKFGKYRIGNRKNRKIGRNLHPYTFYNFSIGQNPDRVYVIALCRGDVALHICASCLRDANTKLTELCPIEKQSIGWYDRCMLRYWDQPIFNIWQTLPNAYTYNLNTVSNAITDQFNQAVKTLVHPDLSRQNCSDCLNRTRVVLPECCSGKIGGRVLYPSCNFRYETGIFYGETPNETPNDGRPPTTNPTLPPPPPDTASMEISTVESLQFDFDTIRVATNEFSGANKLGEGGFGVVYKGRLSNGRDMAVKRLSKTSSQGDVEFKNEVLLMANLQHRNLIQKSVDIWMGVCVTKSLDIWMGLLYLHEDSRVRIIHRDLKASNILLDAEMNPKIADFGMARIFGLEETQASTRNIVGTYGYMAPEYAMFGQFSVKSDVYSFGVLVLEIISGHKNSQSFGNEDSIEYLVSHAWKNWKEGTHSKFIDPTILDEKVVDRPTMASIVNMLSSVSYTLKLPSEPAFLRCPAVIAAKQEYSILSAECIIEGLTLIFQIYGGVSRPKRARQSNISSIKMYYLFPSLTLYSTQPYINNTTKRATKKKN</sequence>
<keyword evidence="5" id="KW-0812">Transmembrane</keyword>
<evidence type="ECO:0000259" key="19">
    <source>
        <dbReference type="PROSITE" id="PS51473"/>
    </source>
</evidence>
<comment type="subcellular location">
    <subcellularLocation>
        <location evidence="1">Membrane</location>
        <topology evidence="1">Single-pass membrane protein</topology>
    </subcellularLocation>
</comment>
<feature type="domain" description="Gnk2-homologous" evidence="19">
    <location>
        <begin position="48"/>
        <end position="152"/>
    </location>
</feature>
<evidence type="ECO:0000256" key="7">
    <source>
        <dbReference type="ARBA" id="ARBA00022737"/>
    </source>
</evidence>
<reference evidence="20 21" key="1">
    <citation type="submission" date="2017-09" db="EMBL/GenBank/DDBJ databases">
        <title>WGS assembly of Aquilegia coerulea Goldsmith.</title>
        <authorList>
            <person name="Hodges S."/>
            <person name="Kramer E."/>
            <person name="Nordborg M."/>
            <person name="Tomkins J."/>
            <person name="Borevitz J."/>
            <person name="Derieg N."/>
            <person name="Yan J."/>
            <person name="Mihaltcheva S."/>
            <person name="Hayes R.D."/>
            <person name="Rokhsar D."/>
        </authorList>
    </citation>
    <scope>NUCLEOTIDE SEQUENCE [LARGE SCALE GENOMIC DNA]</scope>
    <source>
        <strain evidence="21">cv. Goldsmith</strain>
    </source>
</reference>
<keyword evidence="10 16" id="KW-0067">ATP-binding</keyword>
<keyword evidence="12" id="KW-0472">Membrane</keyword>
<evidence type="ECO:0000256" key="10">
    <source>
        <dbReference type="ARBA" id="ARBA00022840"/>
    </source>
</evidence>
<evidence type="ECO:0000256" key="6">
    <source>
        <dbReference type="ARBA" id="ARBA00022729"/>
    </source>
</evidence>
<evidence type="ECO:0000256" key="12">
    <source>
        <dbReference type="ARBA" id="ARBA00023136"/>
    </source>
</evidence>
<dbReference type="PANTHER" id="PTHR27002:SF181">
    <property type="entry name" value="RECEPTOR-LIKE SERINE_THREONINE-PROTEIN KINASE"/>
    <property type="match status" value="1"/>
</dbReference>
<evidence type="ECO:0000256" key="15">
    <source>
        <dbReference type="ARBA" id="ARBA00048679"/>
    </source>
</evidence>
<feature type="binding site" evidence="16">
    <location>
        <position position="313"/>
    </location>
    <ligand>
        <name>ATP</name>
        <dbReference type="ChEBI" id="CHEBI:30616"/>
    </ligand>
</feature>
<dbReference type="PROSITE" id="PS00107">
    <property type="entry name" value="PROTEIN_KINASE_ATP"/>
    <property type="match status" value="1"/>
</dbReference>
<dbReference type="GO" id="GO:0004674">
    <property type="term" value="F:protein serine/threonine kinase activity"/>
    <property type="evidence" value="ECO:0007669"/>
    <property type="project" value="UniProtKB-KW"/>
</dbReference>
<dbReference type="Gene3D" id="3.30.200.20">
    <property type="entry name" value="Phosphorylase Kinase, domain 1"/>
    <property type="match status" value="1"/>
</dbReference>
<dbReference type="InterPro" id="IPR038408">
    <property type="entry name" value="GNK2_sf"/>
</dbReference>
<dbReference type="EMBL" id="KZ305018">
    <property type="protein sequence ID" value="PIA64881.1"/>
    <property type="molecule type" value="Genomic_DNA"/>
</dbReference>
<dbReference type="Gene3D" id="3.30.430.20">
    <property type="entry name" value="Gnk2 domain, C-X8-C-X2-C motif"/>
    <property type="match status" value="2"/>
</dbReference>
<proteinExistence type="predicted"/>
<dbReference type="GO" id="GO:0005886">
    <property type="term" value="C:plasma membrane"/>
    <property type="evidence" value="ECO:0007669"/>
    <property type="project" value="TreeGrafter"/>
</dbReference>
<evidence type="ECO:0000256" key="11">
    <source>
        <dbReference type="ARBA" id="ARBA00022989"/>
    </source>
</evidence>
<evidence type="ECO:0000313" key="21">
    <source>
        <dbReference type="Proteomes" id="UP000230069"/>
    </source>
</evidence>
<dbReference type="FunFam" id="1.10.510.10:FF:001023">
    <property type="entry name" value="Os07g0541700 protein"/>
    <property type="match status" value="1"/>
</dbReference>
<keyword evidence="13" id="KW-0325">Glycoprotein</keyword>
<comment type="catalytic activity">
    <reaction evidence="15">
        <text>L-seryl-[protein] + ATP = O-phospho-L-seryl-[protein] + ADP + H(+)</text>
        <dbReference type="Rhea" id="RHEA:17989"/>
        <dbReference type="Rhea" id="RHEA-COMP:9863"/>
        <dbReference type="Rhea" id="RHEA-COMP:11604"/>
        <dbReference type="ChEBI" id="CHEBI:15378"/>
        <dbReference type="ChEBI" id="CHEBI:29999"/>
        <dbReference type="ChEBI" id="CHEBI:30616"/>
        <dbReference type="ChEBI" id="CHEBI:83421"/>
        <dbReference type="ChEBI" id="CHEBI:456216"/>
        <dbReference type="EC" id="2.7.11.1"/>
    </reaction>
</comment>
<dbReference type="InterPro" id="IPR002902">
    <property type="entry name" value="GNK2"/>
</dbReference>